<evidence type="ECO:0000256" key="3">
    <source>
        <dbReference type="SAM" id="SignalP"/>
    </source>
</evidence>
<dbReference type="PRINTS" id="PR00457">
    <property type="entry name" value="ANPEROXIDASE"/>
</dbReference>
<name>A0A9N9S5Q0_9DIPT</name>
<dbReference type="PANTHER" id="PTHR11475">
    <property type="entry name" value="OXIDASE/PEROXIDASE"/>
    <property type="match status" value="1"/>
</dbReference>
<feature type="chain" id="PRO_5040491211" description="Peroxidase" evidence="3">
    <location>
        <begin position="18"/>
        <end position="593"/>
    </location>
</feature>
<dbReference type="PANTHER" id="PTHR11475:SF86">
    <property type="entry name" value="PEROXIDASE"/>
    <property type="match status" value="1"/>
</dbReference>
<dbReference type="CDD" id="cd09823">
    <property type="entry name" value="peroxinectin_like"/>
    <property type="match status" value="1"/>
</dbReference>
<reference evidence="4" key="1">
    <citation type="submission" date="2022-01" db="EMBL/GenBank/DDBJ databases">
        <authorList>
            <person name="King R."/>
        </authorList>
    </citation>
    <scope>NUCLEOTIDE SEQUENCE</scope>
</reference>
<dbReference type="InterPro" id="IPR037120">
    <property type="entry name" value="Haem_peroxidase_sf_animal"/>
</dbReference>
<accession>A0A9N9S5Q0</accession>
<dbReference type="GO" id="GO:0020037">
    <property type="term" value="F:heme binding"/>
    <property type="evidence" value="ECO:0007669"/>
    <property type="project" value="InterPro"/>
</dbReference>
<dbReference type="PROSITE" id="PS50292">
    <property type="entry name" value="PEROXIDASE_3"/>
    <property type="match status" value="1"/>
</dbReference>
<dbReference type="EMBL" id="OU895879">
    <property type="protein sequence ID" value="CAG9809438.1"/>
    <property type="molecule type" value="Genomic_DNA"/>
</dbReference>
<dbReference type="GO" id="GO:0004601">
    <property type="term" value="F:peroxidase activity"/>
    <property type="evidence" value="ECO:0007669"/>
    <property type="project" value="UniProtKB-KW"/>
</dbReference>
<dbReference type="Pfam" id="PF03098">
    <property type="entry name" value="An_peroxidase"/>
    <property type="match status" value="1"/>
</dbReference>
<dbReference type="GO" id="GO:0046872">
    <property type="term" value="F:metal ion binding"/>
    <property type="evidence" value="ECO:0007669"/>
    <property type="project" value="UniProtKB-KW"/>
</dbReference>
<keyword evidence="1" id="KW-0560">Oxidoreductase</keyword>
<dbReference type="AlphaFoldDB" id="A0A9N9S5Q0"/>
<proteinExistence type="predicted"/>
<keyword evidence="1" id="KW-0575">Peroxidase</keyword>
<dbReference type="GO" id="GO:0006979">
    <property type="term" value="P:response to oxidative stress"/>
    <property type="evidence" value="ECO:0007669"/>
    <property type="project" value="InterPro"/>
</dbReference>
<dbReference type="Proteomes" id="UP001153620">
    <property type="component" value="Chromosome 3"/>
</dbReference>
<dbReference type="SUPFAM" id="SSF48113">
    <property type="entry name" value="Heme-dependent peroxidases"/>
    <property type="match status" value="1"/>
</dbReference>
<keyword evidence="2" id="KW-0408">Iron</keyword>
<evidence type="ECO:0000313" key="4">
    <source>
        <dbReference type="EMBL" id="CAG9809438.1"/>
    </source>
</evidence>
<keyword evidence="2" id="KW-0349">Heme</keyword>
<dbReference type="InterPro" id="IPR019791">
    <property type="entry name" value="Haem_peroxidase_animal"/>
</dbReference>
<evidence type="ECO:0008006" key="6">
    <source>
        <dbReference type="Google" id="ProtNLM"/>
    </source>
</evidence>
<keyword evidence="2" id="KW-0479">Metal-binding</keyword>
<dbReference type="OrthoDB" id="823504at2759"/>
<feature type="signal peptide" evidence="3">
    <location>
        <begin position="1"/>
        <end position="17"/>
    </location>
</feature>
<dbReference type="Gene3D" id="1.10.640.10">
    <property type="entry name" value="Haem peroxidase domain superfamily, animal type"/>
    <property type="match status" value="1"/>
</dbReference>
<keyword evidence="3" id="KW-0732">Signal</keyword>
<dbReference type="InterPro" id="IPR010255">
    <property type="entry name" value="Haem_peroxidase_sf"/>
</dbReference>
<evidence type="ECO:0000313" key="5">
    <source>
        <dbReference type="Proteomes" id="UP001153620"/>
    </source>
</evidence>
<protein>
    <recommendedName>
        <fullName evidence="6">Peroxidase</fullName>
    </recommendedName>
</protein>
<gene>
    <name evidence="4" type="ORF">CHIRRI_LOCUS12262</name>
</gene>
<organism evidence="4 5">
    <name type="scientific">Chironomus riparius</name>
    <dbReference type="NCBI Taxonomy" id="315576"/>
    <lineage>
        <taxon>Eukaryota</taxon>
        <taxon>Metazoa</taxon>
        <taxon>Ecdysozoa</taxon>
        <taxon>Arthropoda</taxon>
        <taxon>Hexapoda</taxon>
        <taxon>Insecta</taxon>
        <taxon>Pterygota</taxon>
        <taxon>Neoptera</taxon>
        <taxon>Endopterygota</taxon>
        <taxon>Diptera</taxon>
        <taxon>Nematocera</taxon>
        <taxon>Chironomoidea</taxon>
        <taxon>Chironomidae</taxon>
        <taxon>Chironominae</taxon>
        <taxon>Chironomus</taxon>
    </lineage>
</organism>
<feature type="binding site" description="axial binding residue" evidence="2">
    <location>
        <position position="350"/>
    </location>
    <ligand>
        <name>heme b</name>
        <dbReference type="ChEBI" id="CHEBI:60344"/>
    </ligand>
    <ligandPart>
        <name>Fe</name>
        <dbReference type="ChEBI" id="CHEBI:18248"/>
    </ligandPart>
</feature>
<evidence type="ECO:0000256" key="2">
    <source>
        <dbReference type="PIRSR" id="PIRSR619791-2"/>
    </source>
</evidence>
<sequence>MILFISIASLLAVNVIGDNCVTHHYRTLDGSCNNLVNRDWGAAGTKYGRLLPPNYSDGIHAPPKSVTGQELPSARVVSTTVFGRKDVPDPNHTIVMMQFGQFVAHDMAFTGGSLNPPCCDDGKVSSHESHCFNIPIPVDDPIHSSDGVECMKFQRTLTDKDNELNENESNQPAEQITVVTGFLDLSLIYGNSEKELDSIREYNGGRLIMEKRNGKEWPPHHPNGDNVCYVETPGETCYFGGDPRLNQSPDLTILHIFYIREHNRLADILSQLNPNWTDEKVFQEARRINIAQYQYVVYYEWLPLFLGEENMYKAKMLYYKDGSEYVNDYDASVDPAVYNDHSSTAFRYYHSSIEGHLKLMSESRETTETLRISNVFLRPRILEKDDNYDSFGRGMATQSFQKADKNFDIEVKEFLLRHLKKYGDDIRAIDVQRGRDHGIATYNEFRELCGLPKATKWEDYLDLISEEDLGNLKSVYPSYEDVELSVGGILESRLDKTVLAGPTYQCIYMKQFYKTRVADRYWFETGDEEVALKPDQLAEIRKLSMARMFCDNGNNISSMQPNAFITLNDENKVVPCSEIPAVDYTLWQEEKVK</sequence>
<dbReference type="FunFam" id="1.10.640.10:FF:000009">
    <property type="entry name" value="Peroxidase, isoform B"/>
    <property type="match status" value="1"/>
</dbReference>
<reference evidence="4" key="2">
    <citation type="submission" date="2022-10" db="EMBL/GenBank/DDBJ databases">
        <authorList>
            <consortium name="ENA_rothamsted_submissions"/>
            <consortium name="culmorum"/>
            <person name="King R."/>
        </authorList>
    </citation>
    <scope>NUCLEOTIDE SEQUENCE</scope>
</reference>
<keyword evidence="5" id="KW-1185">Reference proteome</keyword>
<evidence type="ECO:0000256" key="1">
    <source>
        <dbReference type="ARBA" id="ARBA00022559"/>
    </source>
</evidence>